<protein>
    <recommendedName>
        <fullName evidence="3 9">4-diphosphocytidyl-2-C-methyl-D-erythritol kinase</fullName>
        <shortName evidence="9">CMK</shortName>
        <ecNumber evidence="2 9">2.7.1.148</ecNumber>
    </recommendedName>
    <alternativeName>
        <fullName evidence="8 9">4-(cytidine-5'-diphospho)-2-C-methyl-D-erythritol kinase</fullName>
    </alternativeName>
</protein>
<dbReference type="HAMAP" id="MF_00061">
    <property type="entry name" value="IspE"/>
    <property type="match status" value="1"/>
</dbReference>
<keyword evidence="5 9" id="KW-0547">Nucleotide-binding</keyword>
<evidence type="ECO:0000259" key="10">
    <source>
        <dbReference type="Pfam" id="PF00288"/>
    </source>
</evidence>
<dbReference type="SUPFAM" id="SSF54211">
    <property type="entry name" value="Ribosomal protein S5 domain 2-like"/>
    <property type="match status" value="1"/>
</dbReference>
<evidence type="ECO:0000256" key="7">
    <source>
        <dbReference type="ARBA" id="ARBA00022840"/>
    </source>
</evidence>
<dbReference type="Pfam" id="PF08544">
    <property type="entry name" value="GHMP_kinases_C"/>
    <property type="match status" value="1"/>
</dbReference>
<gene>
    <name evidence="9" type="primary">ispE</name>
    <name evidence="12" type="ORF">B5G21_02330</name>
</gene>
<keyword evidence="6 9" id="KW-0418">Kinase</keyword>
<reference evidence="13" key="1">
    <citation type="submission" date="2017-04" db="EMBL/GenBank/DDBJ databases">
        <title>Function of individual gut microbiota members based on whole genome sequencing of pure cultures obtained from chicken caecum.</title>
        <authorList>
            <person name="Medvecky M."/>
            <person name="Cejkova D."/>
            <person name="Polansky O."/>
            <person name="Karasova D."/>
            <person name="Kubasova T."/>
            <person name="Cizek A."/>
            <person name="Rychlik I."/>
        </authorList>
    </citation>
    <scope>NUCLEOTIDE SEQUENCE [LARGE SCALE GENOMIC DNA]</scope>
    <source>
        <strain evidence="13">An70</strain>
    </source>
</reference>
<keyword evidence="13" id="KW-1185">Reference proteome</keyword>
<dbReference type="EC" id="2.7.1.148" evidence="2 9"/>
<dbReference type="AlphaFoldDB" id="A0A1Y3U5S4"/>
<comment type="caution">
    <text evidence="12">The sequence shown here is derived from an EMBL/GenBank/DDBJ whole genome shotgun (WGS) entry which is preliminary data.</text>
</comment>
<dbReference type="InterPro" id="IPR020568">
    <property type="entry name" value="Ribosomal_Su5_D2-typ_SF"/>
</dbReference>
<dbReference type="RefSeq" id="WP_087185867.1">
    <property type="nucleotide sequence ID" value="NZ_NFHO01000002.1"/>
</dbReference>
<dbReference type="UniPathway" id="UPA00056">
    <property type="reaction ID" value="UER00094"/>
</dbReference>
<dbReference type="SUPFAM" id="SSF55060">
    <property type="entry name" value="GHMP Kinase, C-terminal domain"/>
    <property type="match status" value="1"/>
</dbReference>
<evidence type="ECO:0000313" key="13">
    <source>
        <dbReference type="Proteomes" id="UP000196560"/>
    </source>
</evidence>
<dbReference type="InterPro" id="IPR014721">
    <property type="entry name" value="Ribsml_uS5_D2-typ_fold_subgr"/>
</dbReference>
<evidence type="ECO:0000256" key="3">
    <source>
        <dbReference type="ARBA" id="ARBA00017473"/>
    </source>
</evidence>
<dbReference type="EMBL" id="NFHO01000002">
    <property type="protein sequence ID" value="OUN44124.1"/>
    <property type="molecule type" value="Genomic_DNA"/>
</dbReference>
<evidence type="ECO:0000256" key="2">
    <source>
        <dbReference type="ARBA" id="ARBA00012052"/>
    </source>
</evidence>
<dbReference type="InterPro" id="IPR036554">
    <property type="entry name" value="GHMP_kinase_C_sf"/>
</dbReference>
<evidence type="ECO:0000256" key="4">
    <source>
        <dbReference type="ARBA" id="ARBA00022679"/>
    </source>
</evidence>
<comment type="pathway">
    <text evidence="9">Isoprenoid biosynthesis; isopentenyl diphosphate biosynthesis via DXP pathway; isopentenyl diphosphate from 1-deoxy-D-xylulose 5-phosphate: step 3/6.</text>
</comment>
<comment type="caution">
    <text evidence="9">Lacks conserved residue(s) required for the propagation of feature annotation.</text>
</comment>
<dbReference type="NCBIfam" id="TIGR00154">
    <property type="entry name" value="ispE"/>
    <property type="match status" value="1"/>
</dbReference>
<evidence type="ECO:0000256" key="6">
    <source>
        <dbReference type="ARBA" id="ARBA00022777"/>
    </source>
</evidence>
<feature type="domain" description="GHMP kinase C-terminal" evidence="11">
    <location>
        <begin position="209"/>
        <end position="283"/>
    </location>
</feature>
<dbReference type="InterPro" id="IPR013750">
    <property type="entry name" value="GHMP_kinase_C_dom"/>
</dbReference>
<name>A0A1Y3U5S4_9ACTN</name>
<dbReference type="InterPro" id="IPR006204">
    <property type="entry name" value="GHMP_kinase_N_dom"/>
</dbReference>
<dbReference type="GO" id="GO:0016114">
    <property type="term" value="P:terpenoid biosynthetic process"/>
    <property type="evidence" value="ECO:0007669"/>
    <property type="project" value="UniProtKB-UniRule"/>
</dbReference>
<dbReference type="Gene3D" id="3.30.230.10">
    <property type="match status" value="1"/>
</dbReference>
<feature type="active site" evidence="9">
    <location>
        <position position="20"/>
    </location>
</feature>
<dbReference type="PIRSF" id="PIRSF010376">
    <property type="entry name" value="IspE"/>
    <property type="match status" value="1"/>
</dbReference>
<sequence>MSTSASDASKGALVVTAPAKVNLYLGVHTQRDDRGYHRVDSVMAATSLADVVTLAPAERLTVRTVPEADFPMEHNTAYRAACALGEAFGREPSFEIVIEKHIPLRAGLGGPSSDAAATLMGLCHAWGINPRDERVDAIARSIGADVPFFLYGALAYCDGAGDRLREAFEPLAGAPIVLVKPVCAGVTAREAYEVFDQDPPAAAPLEPLLEVLRAHDAAEVPAHIANNLAPAACAIAPEIAGVVSWLRGQDGVLAAQVTGSGACSFALCESREAAEHIARDADSKCGWWSCAATMEKSGLSLQVC</sequence>
<organism evidence="12 13">
    <name type="scientific">Enorma massiliensis</name>
    <dbReference type="NCBI Taxonomy" id="1472761"/>
    <lineage>
        <taxon>Bacteria</taxon>
        <taxon>Bacillati</taxon>
        <taxon>Actinomycetota</taxon>
        <taxon>Coriobacteriia</taxon>
        <taxon>Coriobacteriales</taxon>
        <taxon>Coriobacteriaceae</taxon>
        <taxon>Enorma</taxon>
    </lineage>
</organism>
<dbReference type="eggNOG" id="COG1947">
    <property type="taxonomic scope" value="Bacteria"/>
</dbReference>
<evidence type="ECO:0000259" key="11">
    <source>
        <dbReference type="Pfam" id="PF08544"/>
    </source>
</evidence>
<dbReference type="GO" id="GO:0005524">
    <property type="term" value="F:ATP binding"/>
    <property type="evidence" value="ECO:0007669"/>
    <property type="project" value="UniProtKB-UniRule"/>
</dbReference>
<keyword evidence="9" id="KW-0414">Isoprene biosynthesis</keyword>
<keyword evidence="7 9" id="KW-0067">ATP-binding</keyword>
<feature type="active site" evidence="9">
    <location>
        <position position="145"/>
    </location>
</feature>
<dbReference type="Proteomes" id="UP000196560">
    <property type="component" value="Unassembled WGS sequence"/>
</dbReference>
<dbReference type="PANTHER" id="PTHR43527">
    <property type="entry name" value="4-DIPHOSPHOCYTIDYL-2-C-METHYL-D-ERYTHRITOL KINASE, CHLOROPLASTIC"/>
    <property type="match status" value="1"/>
</dbReference>
<feature type="domain" description="GHMP kinase N-terminal" evidence="10">
    <location>
        <begin position="75"/>
        <end position="152"/>
    </location>
</feature>
<dbReference type="PANTHER" id="PTHR43527:SF2">
    <property type="entry name" value="4-DIPHOSPHOCYTIDYL-2-C-METHYL-D-ERYTHRITOL KINASE, CHLOROPLASTIC"/>
    <property type="match status" value="1"/>
</dbReference>
<comment type="similarity">
    <text evidence="1 9">Belongs to the GHMP kinase family. IspE subfamily.</text>
</comment>
<evidence type="ECO:0000256" key="5">
    <source>
        <dbReference type="ARBA" id="ARBA00022741"/>
    </source>
</evidence>
<evidence type="ECO:0000256" key="1">
    <source>
        <dbReference type="ARBA" id="ARBA00009684"/>
    </source>
</evidence>
<accession>A0A1Y3U5S4</accession>
<comment type="function">
    <text evidence="9">Catalyzes the phosphorylation of the position 2 hydroxy group of 4-diphosphocytidyl-2C-methyl-D-erythritol.</text>
</comment>
<dbReference type="STRING" id="1118060.GCA_000311845_01668"/>
<evidence type="ECO:0000256" key="9">
    <source>
        <dbReference type="HAMAP-Rule" id="MF_00061"/>
    </source>
</evidence>
<evidence type="ECO:0000313" key="12">
    <source>
        <dbReference type="EMBL" id="OUN44124.1"/>
    </source>
</evidence>
<dbReference type="GO" id="GO:0019288">
    <property type="term" value="P:isopentenyl diphosphate biosynthetic process, methylerythritol 4-phosphate pathway"/>
    <property type="evidence" value="ECO:0007669"/>
    <property type="project" value="UniProtKB-UniRule"/>
</dbReference>
<dbReference type="GO" id="GO:0050515">
    <property type="term" value="F:4-(cytidine 5'-diphospho)-2-C-methyl-D-erythritol kinase activity"/>
    <property type="evidence" value="ECO:0007669"/>
    <property type="project" value="UniProtKB-UniRule"/>
</dbReference>
<comment type="catalytic activity">
    <reaction evidence="9">
        <text>4-CDP-2-C-methyl-D-erythritol + ATP = 4-CDP-2-C-methyl-D-erythritol 2-phosphate + ADP + H(+)</text>
        <dbReference type="Rhea" id="RHEA:18437"/>
        <dbReference type="ChEBI" id="CHEBI:15378"/>
        <dbReference type="ChEBI" id="CHEBI:30616"/>
        <dbReference type="ChEBI" id="CHEBI:57823"/>
        <dbReference type="ChEBI" id="CHEBI:57919"/>
        <dbReference type="ChEBI" id="CHEBI:456216"/>
        <dbReference type="EC" id="2.7.1.148"/>
    </reaction>
</comment>
<dbReference type="Pfam" id="PF00288">
    <property type="entry name" value="GHMP_kinases_N"/>
    <property type="match status" value="1"/>
</dbReference>
<keyword evidence="4 9" id="KW-0808">Transferase</keyword>
<dbReference type="Gene3D" id="3.30.70.890">
    <property type="entry name" value="GHMP kinase, C-terminal domain"/>
    <property type="match status" value="1"/>
</dbReference>
<dbReference type="InterPro" id="IPR004424">
    <property type="entry name" value="IspE"/>
</dbReference>
<proteinExistence type="inferred from homology"/>
<evidence type="ECO:0000256" key="8">
    <source>
        <dbReference type="ARBA" id="ARBA00032554"/>
    </source>
</evidence>